<dbReference type="Proteomes" id="UP000184442">
    <property type="component" value="Unassembled WGS sequence"/>
</dbReference>
<name>A0A1M6E2S0_9FIRM</name>
<accession>A0A1M6E2S0</accession>
<evidence type="ECO:0000256" key="1">
    <source>
        <dbReference type="ARBA" id="ARBA00023015"/>
    </source>
</evidence>
<dbReference type="PROSITE" id="PS50949">
    <property type="entry name" value="HTH_GNTR"/>
    <property type="match status" value="1"/>
</dbReference>
<dbReference type="PANTHER" id="PTHR38445">
    <property type="entry name" value="HTH-TYPE TRANSCRIPTIONAL REPRESSOR YTRA"/>
    <property type="match status" value="1"/>
</dbReference>
<dbReference type="EMBL" id="FQZS01000008">
    <property type="protein sequence ID" value="SHI79807.1"/>
    <property type="molecule type" value="Genomic_DNA"/>
</dbReference>
<evidence type="ECO:0000256" key="3">
    <source>
        <dbReference type="ARBA" id="ARBA00023163"/>
    </source>
</evidence>
<dbReference type="CDD" id="cd07377">
    <property type="entry name" value="WHTH_GntR"/>
    <property type="match status" value="1"/>
</dbReference>
<gene>
    <name evidence="5" type="ORF">SAMN02745176_01384</name>
</gene>
<feature type="domain" description="HTH gntR-type" evidence="4">
    <location>
        <begin position="9"/>
        <end position="77"/>
    </location>
</feature>
<dbReference type="AlphaFoldDB" id="A0A1M6E2S0"/>
<reference evidence="5 6" key="1">
    <citation type="submission" date="2016-11" db="EMBL/GenBank/DDBJ databases">
        <authorList>
            <person name="Jaros S."/>
            <person name="Januszkiewicz K."/>
            <person name="Wedrychowicz H."/>
        </authorList>
    </citation>
    <scope>NUCLEOTIDE SEQUENCE [LARGE SCALE GENOMIC DNA]</scope>
    <source>
        <strain evidence="5 6">DSM 19022</strain>
    </source>
</reference>
<dbReference type="SMART" id="SM00345">
    <property type="entry name" value="HTH_GNTR"/>
    <property type="match status" value="1"/>
</dbReference>
<dbReference type="SUPFAM" id="SSF46785">
    <property type="entry name" value="Winged helix' DNA-binding domain"/>
    <property type="match status" value="1"/>
</dbReference>
<dbReference type="PANTHER" id="PTHR38445:SF10">
    <property type="entry name" value="GNTR-FAMILY TRANSCRIPTIONAL REGULATOR"/>
    <property type="match status" value="1"/>
</dbReference>
<keyword evidence="2 5" id="KW-0238">DNA-binding</keyword>
<dbReference type="RefSeq" id="WP_073025502.1">
    <property type="nucleotide sequence ID" value="NZ_FQZS01000008.1"/>
</dbReference>
<evidence type="ECO:0000256" key="2">
    <source>
        <dbReference type="ARBA" id="ARBA00023125"/>
    </source>
</evidence>
<dbReference type="GO" id="GO:0003700">
    <property type="term" value="F:DNA-binding transcription factor activity"/>
    <property type="evidence" value="ECO:0007669"/>
    <property type="project" value="InterPro"/>
</dbReference>
<organism evidence="5 6">
    <name type="scientific">Lutispora thermophila DSM 19022</name>
    <dbReference type="NCBI Taxonomy" id="1122184"/>
    <lineage>
        <taxon>Bacteria</taxon>
        <taxon>Bacillati</taxon>
        <taxon>Bacillota</taxon>
        <taxon>Clostridia</taxon>
        <taxon>Lutisporales</taxon>
        <taxon>Lutisporaceae</taxon>
        <taxon>Lutispora</taxon>
    </lineage>
</organism>
<dbReference type="InterPro" id="IPR036390">
    <property type="entry name" value="WH_DNA-bd_sf"/>
</dbReference>
<dbReference type="GO" id="GO:0003677">
    <property type="term" value="F:DNA binding"/>
    <property type="evidence" value="ECO:0007669"/>
    <property type="project" value="UniProtKB-KW"/>
</dbReference>
<keyword evidence="6" id="KW-1185">Reference proteome</keyword>
<sequence>MKLPLDENKLIYMQIAEAIEDAVISGELSEGDQVYSTNQFARLYGINPATAAKGINLLVEEGILFKRRGIGMFVAEGARNMIISKRKKQFIEDHISKLIREAEKLNITKEDLIDIIRNYEGGDK</sequence>
<keyword evidence="3" id="KW-0804">Transcription</keyword>
<dbReference type="STRING" id="1122184.SAMN02745176_01384"/>
<dbReference type="InterPro" id="IPR000524">
    <property type="entry name" value="Tscrpt_reg_HTH_GntR"/>
</dbReference>
<dbReference type="Pfam" id="PF00392">
    <property type="entry name" value="GntR"/>
    <property type="match status" value="1"/>
</dbReference>
<proteinExistence type="predicted"/>
<evidence type="ECO:0000313" key="6">
    <source>
        <dbReference type="Proteomes" id="UP000184442"/>
    </source>
</evidence>
<dbReference type="InterPro" id="IPR036388">
    <property type="entry name" value="WH-like_DNA-bd_sf"/>
</dbReference>
<keyword evidence="1" id="KW-0805">Transcription regulation</keyword>
<evidence type="ECO:0000259" key="4">
    <source>
        <dbReference type="PROSITE" id="PS50949"/>
    </source>
</evidence>
<dbReference type="OrthoDB" id="162505at2"/>
<dbReference type="Gene3D" id="1.10.10.10">
    <property type="entry name" value="Winged helix-like DNA-binding domain superfamily/Winged helix DNA-binding domain"/>
    <property type="match status" value="1"/>
</dbReference>
<evidence type="ECO:0000313" key="5">
    <source>
        <dbReference type="EMBL" id="SHI79807.1"/>
    </source>
</evidence>
<protein>
    <submittedName>
        <fullName evidence="5">DNA-binding transcriptional regulator YhcF, GntR family</fullName>
    </submittedName>
</protein>